<dbReference type="PROSITE" id="PS01344">
    <property type="entry name" value="FRATAXIN_1"/>
    <property type="match status" value="1"/>
</dbReference>
<gene>
    <name evidence="13" type="ORF">E3P99_03128</name>
</gene>
<evidence type="ECO:0000256" key="3">
    <source>
        <dbReference type="ARBA" id="ARBA00013107"/>
    </source>
</evidence>
<evidence type="ECO:0000256" key="1">
    <source>
        <dbReference type="ARBA" id="ARBA00004173"/>
    </source>
</evidence>
<dbReference type="GO" id="GO:0051537">
    <property type="term" value="F:2 iron, 2 sulfur cluster binding"/>
    <property type="evidence" value="ECO:0007669"/>
    <property type="project" value="TreeGrafter"/>
</dbReference>
<dbReference type="NCBIfam" id="TIGR03422">
    <property type="entry name" value="mito_frataxin"/>
    <property type="match status" value="1"/>
</dbReference>
<dbReference type="PROSITE" id="PS50810">
    <property type="entry name" value="FRATAXIN_2"/>
    <property type="match status" value="1"/>
</dbReference>
<dbReference type="GO" id="GO:0034986">
    <property type="term" value="F:iron chaperone activity"/>
    <property type="evidence" value="ECO:0007669"/>
    <property type="project" value="TreeGrafter"/>
</dbReference>
<dbReference type="Pfam" id="PF01491">
    <property type="entry name" value="Frataxin_Cyay"/>
    <property type="match status" value="1"/>
</dbReference>
<name>A0A4T0FHD6_9BASI</name>
<evidence type="ECO:0000256" key="7">
    <source>
        <dbReference type="ARBA" id="ARBA00022946"/>
    </source>
</evidence>
<evidence type="ECO:0000256" key="12">
    <source>
        <dbReference type="ARBA" id="ARBA00047990"/>
    </source>
</evidence>
<dbReference type="GO" id="GO:0006826">
    <property type="term" value="P:iron ion transport"/>
    <property type="evidence" value="ECO:0007669"/>
    <property type="project" value="UniProtKB-KW"/>
</dbReference>
<dbReference type="EC" id="1.16.3.1" evidence="3"/>
<evidence type="ECO:0000256" key="6">
    <source>
        <dbReference type="ARBA" id="ARBA00022496"/>
    </source>
</evidence>
<evidence type="ECO:0000256" key="9">
    <source>
        <dbReference type="ARBA" id="ARBA00023004"/>
    </source>
</evidence>
<proteinExistence type="inferred from homology"/>
<evidence type="ECO:0000256" key="2">
    <source>
        <dbReference type="ARBA" id="ARBA00008183"/>
    </source>
</evidence>
<dbReference type="GO" id="GO:0005739">
    <property type="term" value="C:mitochondrion"/>
    <property type="evidence" value="ECO:0007669"/>
    <property type="project" value="UniProtKB-SubCell"/>
</dbReference>
<dbReference type="InterPro" id="IPR036524">
    <property type="entry name" value="Frataxin/CyaY_sf"/>
</dbReference>
<keyword evidence="6" id="KW-0410">Iron transport</keyword>
<dbReference type="PRINTS" id="PR00904">
    <property type="entry name" value="FRATAXIN"/>
</dbReference>
<comment type="similarity">
    <text evidence="2">Belongs to the frataxin family.</text>
</comment>
<dbReference type="InterPro" id="IPR017789">
    <property type="entry name" value="Frataxin"/>
</dbReference>
<dbReference type="OrthoDB" id="1897642at2759"/>
<keyword evidence="10" id="KW-0406">Ion transport</keyword>
<protein>
    <recommendedName>
        <fullName evidence="3">ferroxidase</fullName>
        <ecNumber evidence="3">1.16.3.1</ecNumber>
    </recommendedName>
</protein>
<keyword evidence="4" id="KW-0409">Iron storage</keyword>
<evidence type="ECO:0000256" key="11">
    <source>
        <dbReference type="ARBA" id="ARBA00023128"/>
    </source>
</evidence>
<keyword evidence="9" id="KW-0408">Iron</keyword>
<keyword evidence="14" id="KW-1185">Reference proteome</keyword>
<keyword evidence="5" id="KW-0813">Transport</keyword>
<dbReference type="GO" id="GO:0006879">
    <property type="term" value="P:intracellular iron ion homeostasis"/>
    <property type="evidence" value="ECO:0007669"/>
    <property type="project" value="UniProtKB-KW"/>
</dbReference>
<dbReference type="Gene3D" id="3.30.920.10">
    <property type="entry name" value="Frataxin/CyaY"/>
    <property type="match status" value="1"/>
</dbReference>
<dbReference type="SMART" id="SM01219">
    <property type="entry name" value="Frataxin_Cyay"/>
    <property type="match status" value="1"/>
</dbReference>
<dbReference type="PANTHER" id="PTHR16821:SF2">
    <property type="entry name" value="FRATAXIN, MITOCHONDRIAL"/>
    <property type="match status" value="1"/>
</dbReference>
<dbReference type="NCBIfam" id="TIGR03421">
    <property type="entry name" value="FeS_CyaY"/>
    <property type="match status" value="1"/>
</dbReference>
<comment type="caution">
    <text evidence="13">The sequence shown here is derived from an EMBL/GenBank/DDBJ whole genome shotgun (WGS) entry which is preliminary data.</text>
</comment>
<keyword evidence="11" id="KW-0496">Mitochondrion</keyword>
<organism evidence="13 14">
    <name type="scientific">Wallemia hederae</name>
    <dbReference type="NCBI Taxonomy" id="1540922"/>
    <lineage>
        <taxon>Eukaryota</taxon>
        <taxon>Fungi</taxon>
        <taxon>Dikarya</taxon>
        <taxon>Basidiomycota</taxon>
        <taxon>Wallemiomycotina</taxon>
        <taxon>Wallemiomycetes</taxon>
        <taxon>Wallemiales</taxon>
        <taxon>Wallemiaceae</taxon>
        <taxon>Wallemia</taxon>
    </lineage>
</organism>
<dbReference type="SUPFAM" id="SSF55387">
    <property type="entry name" value="Frataxin/Nqo15-like"/>
    <property type="match status" value="1"/>
</dbReference>
<dbReference type="GO" id="GO:0008199">
    <property type="term" value="F:ferric iron binding"/>
    <property type="evidence" value="ECO:0007669"/>
    <property type="project" value="InterPro"/>
</dbReference>
<evidence type="ECO:0000256" key="8">
    <source>
        <dbReference type="ARBA" id="ARBA00023002"/>
    </source>
</evidence>
<evidence type="ECO:0000256" key="5">
    <source>
        <dbReference type="ARBA" id="ARBA00022448"/>
    </source>
</evidence>
<accession>A0A4T0FHD6</accession>
<evidence type="ECO:0000313" key="14">
    <source>
        <dbReference type="Proteomes" id="UP000310189"/>
    </source>
</evidence>
<dbReference type="InterPro" id="IPR020895">
    <property type="entry name" value="Frataxin_CS"/>
</dbReference>
<comment type="subcellular location">
    <subcellularLocation>
        <location evidence="1">Mitochondrion</location>
    </subcellularLocation>
</comment>
<dbReference type="PANTHER" id="PTHR16821">
    <property type="entry name" value="FRATAXIN"/>
    <property type="match status" value="1"/>
</dbReference>
<keyword evidence="8" id="KW-0560">Oxidoreductase</keyword>
<dbReference type="GO" id="GO:0004322">
    <property type="term" value="F:ferroxidase activity"/>
    <property type="evidence" value="ECO:0007669"/>
    <property type="project" value="UniProtKB-EC"/>
</dbReference>
<evidence type="ECO:0000256" key="10">
    <source>
        <dbReference type="ARBA" id="ARBA00023065"/>
    </source>
</evidence>
<dbReference type="EMBL" id="SPNW01000054">
    <property type="protein sequence ID" value="TIA87488.1"/>
    <property type="molecule type" value="Genomic_DNA"/>
</dbReference>
<dbReference type="Proteomes" id="UP000310189">
    <property type="component" value="Unassembled WGS sequence"/>
</dbReference>
<sequence length="121" mass="13517">MDTHTYHRLSDKVFDSLVETLESLIEEGGFAVADSSEVEFNSGVLTLSLDKHGTYVINKQPPTRQIWVSSPISGPRRYEYDSAQNTWLDVRDGSSLNGLLDGELSPIVEKDLNIGEGWMDQ</sequence>
<evidence type="ECO:0000313" key="13">
    <source>
        <dbReference type="EMBL" id="TIA87488.1"/>
    </source>
</evidence>
<dbReference type="InterPro" id="IPR002908">
    <property type="entry name" value="Frataxin/CyaY"/>
</dbReference>
<keyword evidence="7" id="KW-0809">Transit peptide</keyword>
<reference evidence="13 14" key="1">
    <citation type="submission" date="2019-03" db="EMBL/GenBank/DDBJ databases">
        <title>Sequencing 23 genomes of Wallemia ichthyophaga.</title>
        <authorList>
            <person name="Gostincar C."/>
        </authorList>
    </citation>
    <scope>NUCLEOTIDE SEQUENCE [LARGE SCALE GENOMIC DNA]</scope>
    <source>
        <strain evidence="13 14">EXF-5753</strain>
    </source>
</reference>
<dbReference type="GO" id="GO:0008198">
    <property type="term" value="F:ferrous iron binding"/>
    <property type="evidence" value="ECO:0007669"/>
    <property type="project" value="TreeGrafter"/>
</dbReference>
<dbReference type="GO" id="GO:0016226">
    <property type="term" value="P:iron-sulfur cluster assembly"/>
    <property type="evidence" value="ECO:0007669"/>
    <property type="project" value="InterPro"/>
</dbReference>
<dbReference type="AlphaFoldDB" id="A0A4T0FHD6"/>
<comment type="catalytic activity">
    <reaction evidence="12">
        <text>4 Fe(2+) + O2 + 4 H(+) = 4 Fe(3+) + 2 H2O</text>
        <dbReference type="Rhea" id="RHEA:11148"/>
        <dbReference type="ChEBI" id="CHEBI:15377"/>
        <dbReference type="ChEBI" id="CHEBI:15378"/>
        <dbReference type="ChEBI" id="CHEBI:15379"/>
        <dbReference type="ChEBI" id="CHEBI:29033"/>
        <dbReference type="ChEBI" id="CHEBI:29034"/>
        <dbReference type="EC" id="1.16.3.1"/>
    </reaction>
</comment>
<evidence type="ECO:0000256" key="4">
    <source>
        <dbReference type="ARBA" id="ARBA00022434"/>
    </source>
</evidence>